<dbReference type="Proteomes" id="UP000712281">
    <property type="component" value="Unassembled WGS sequence"/>
</dbReference>
<dbReference type="Pfam" id="PF00931">
    <property type="entry name" value="NB-ARC"/>
    <property type="match status" value="1"/>
</dbReference>
<dbReference type="InterPro" id="IPR002182">
    <property type="entry name" value="NB-ARC"/>
</dbReference>
<feature type="domain" description="NB-ARC" evidence="1">
    <location>
        <begin position="36"/>
        <end position="165"/>
    </location>
</feature>
<comment type="caution">
    <text evidence="2">The sequence shown here is derived from an EMBL/GenBank/DDBJ whole genome shotgun (WGS) entry which is preliminary data.</text>
</comment>
<dbReference type="InterPro" id="IPR044974">
    <property type="entry name" value="Disease_R_plants"/>
</dbReference>
<proteinExistence type="predicted"/>
<protein>
    <recommendedName>
        <fullName evidence="1">NB-ARC domain-containing protein</fullName>
    </recommendedName>
</protein>
<dbReference type="GO" id="GO:0006952">
    <property type="term" value="P:defense response"/>
    <property type="evidence" value="ECO:0007669"/>
    <property type="project" value="InterPro"/>
</dbReference>
<sequence>MSESDNYMKRIPQSLLGSREAGLESQDTSLTDDELNNVRTVGIWGEHGVGKRTLVECVFNDISSRFQHHCFLSNVDNIYQNRISPSLLQHLTSKTSSDNIFDAIKPFHVHRHVLLVIDGVHDENHEQLKDAMKFSRWLSPGSRVIMTSCADNKLKSCGVEYIYKMECLTLLLVLRSSPFVRSTLLDVFLWPSEYSFHTYMIKDLNSWKTTLHKLEASQDKGSRRIANYIVAGEYIPRRQTESEQYVRADDNSASYHMLL</sequence>
<evidence type="ECO:0000259" key="1">
    <source>
        <dbReference type="Pfam" id="PF00931"/>
    </source>
</evidence>
<gene>
    <name evidence="2" type="ORF">F2Q68_00008926</name>
</gene>
<dbReference type="PANTHER" id="PTHR11017:SF564">
    <property type="entry name" value="DISEASE RESISTANCE PROTEIN (TIR-NBS CLASS)"/>
    <property type="match status" value="1"/>
</dbReference>
<organism evidence="2 3">
    <name type="scientific">Brassica cretica</name>
    <name type="common">Mustard</name>
    <dbReference type="NCBI Taxonomy" id="69181"/>
    <lineage>
        <taxon>Eukaryota</taxon>
        <taxon>Viridiplantae</taxon>
        <taxon>Streptophyta</taxon>
        <taxon>Embryophyta</taxon>
        <taxon>Tracheophyta</taxon>
        <taxon>Spermatophyta</taxon>
        <taxon>Magnoliopsida</taxon>
        <taxon>eudicotyledons</taxon>
        <taxon>Gunneridae</taxon>
        <taxon>Pentapetalae</taxon>
        <taxon>rosids</taxon>
        <taxon>malvids</taxon>
        <taxon>Brassicales</taxon>
        <taxon>Brassicaceae</taxon>
        <taxon>Brassiceae</taxon>
        <taxon>Brassica</taxon>
    </lineage>
</organism>
<dbReference type="EMBL" id="QGKW02000717">
    <property type="protein sequence ID" value="KAF2599978.1"/>
    <property type="molecule type" value="Genomic_DNA"/>
</dbReference>
<evidence type="ECO:0000313" key="3">
    <source>
        <dbReference type="Proteomes" id="UP000712281"/>
    </source>
</evidence>
<dbReference type="GO" id="GO:0043531">
    <property type="term" value="F:ADP binding"/>
    <property type="evidence" value="ECO:0007669"/>
    <property type="project" value="InterPro"/>
</dbReference>
<dbReference type="AlphaFoldDB" id="A0A8S9L3M3"/>
<evidence type="ECO:0000313" key="2">
    <source>
        <dbReference type="EMBL" id="KAF2599978.1"/>
    </source>
</evidence>
<dbReference type="PANTHER" id="PTHR11017">
    <property type="entry name" value="LEUCINE-RICH REPEAT-CONTAINING PROTEIN"/>
    <property type="match status" value="1"/>
</dbReference>
<accession>A0A8S9L3M3</accession>
<reference evidence="2" key="1">
    <citation type="submission" date="2019-12" db="EMBL/GenBank/DDBJ databases">
        <title>Genome sequencing and annotation of Brassica cretica.</title>
        <authorList>
            <person name="Studholme D.J."/>
            <person name="Sarris P.F."/>
        </authorList>
    </citation>
    <scope>NUCLEOTIDE SEQUENCE</scope>
    <source>
        <strain evidence="2">PFS-001/15</strain>
        <tissue evidence="2">Leaf</tissue>
    </source>
</reference>
<dbReference type="Gene3D" id="3.40.50.300">
    <property type="entry name" value="P-loop containing nucleotide triphosphate hydrolases"/>
    <property type="match status" value="1"/>
</dbReference>
<dbReference type="InterPro" id="IPR027417">
    <property type="entry name" value="P-loop_NTPase"/>
</dbReference>
<dbReference type="SUPFAM" id="SSF52540">
    <property type="entry name" value="P-loop containing nucleoside triphosphate hydrolases"/>
    <property type="match status" value="1"/>
</dbReference>
<name>A0A8S9L3M3_BRACR</name>